<evidence type="ECO:0000313" key="1">
    <source>
        <dbReference type="EMBL" id="MBX17968.1"/>
    </source>
</evidence>
<organism evidence="1">
    <name type="scientific">Rhizophora mucronata</name>
    <name type="common">Asiatic mangrove</name>
    <dbReference type="NCBI Taxonomy" id="61149"/>
    <lineage>
        <taxon>Eukaryota</taxon>
        <taxon>Viridiplantae</taxon>
        <taxon>Streptophyta</taxon>
        <taxon>Embryophyta</taxon>
        <taxon>Tracheophyta</taxon>
        <taxon>Spermatophyta</taxon>
        <taxon>Magnoliopsida</taxon>
        <taxon>eudicotyledons</taxon>
        <taxon>Gunneridae</taxon>
        <taxon>Pentapetalae</taxon>
        <taxon>rosids</taxon>
        <taxon>fabids</taxon>
        <taxon>Malpighiales</taxon>
        <taxon>Rhizophoraceae</taxon>
        <taxon>Rhizophora</taxon>
    </lineage>
</organism>
<protein>
    <submittedName>
        <fullName evidence="1">Uncharacterized protein</fullName>
    </submittedName>
</protein>
<reference evidence="1" key="1">
    <citation type="submission" date="2018-02" db="EMBL/GenBank/DDBJ databases">
        <title>Rhizophora mucronata_Transcriptome.</title>
        <authorList>
            <person name="Meera S.P."/>
            <person name="Sreeshan A."/>
            <person name="Augustine A."/>
        </authorList>
    </citation>
    <scope>NUCLEOTIDE SEQUENCE</scope>
    <source>
        <tissue evidence="1">Leaf</tissue>
    </source>
</reference>
<dbReference type="AlphaFoldDB" id="A0A2P2LJ17"/>
<dbReference type="EMBL" id="GGEC01037484">
    <property type="protein sequence ID" value="MBX17968.1"/>
    <property type="molecule type" value="Transcribed_RNA"/>
</dbReference>
<name>A0A2P2LJ17_RHIMU</name>
<proteinExistence type="predicted"/>
<accession>A0A2P2LJ17</accession>
<sequence length="44" mass="5416">MELTILYIKDLLCCLNLSTIEDVFYFFFSIFYDNWLYLSLYICL</sequence>